<dbReference type="PANTHER" id="PTHR24198:SF165">
    <property type="entry name" value="ANKYRIN REPEAT-CONTAINING PROTEIN-RELATED"/>
    <property type="match status" value="1"/>
</dbReference>
<feature type="region of interest" description="Disordered" evidence="3">
    <location>
        <begin position="251"/>
        <end position="270"/>
    </location>
</feature>
<evidence type="ECO:0000256" key="3">
    <source>
        <dbReference type="SAM" id="MobiDB-lite"/>
    </source>
</evidence>
<name>A0ABR2ISD6_9EUKA</name>
<dbReference type="Pfam" id="PF12796">
    <property type="entry name" value="Ank_2"/>
    <property type="match status" value="3"/>
</dbReference>
<dbReference type="SUPFAM" id="SSF48403">
    <property type="entry name" value="Ankyrin repeat"/>
    <property type="match status" value="2"/>
</dbReference>
<keyword evidence="2" id="KW-0040">ANK repeat</keyword>
<dbReference type="EMBL" id="JAPFFF010000015">
    <property type="protein sequence ID" value="KAK8867251.1"/>
    <property type="molecule type" value="Genomic_DNA"/>
</dbReference>
<comment type="caution">
    <text evidence="4">The sequence shown here is derived from an EMBL/GenBank/DDBJ whole genome shotgun (WGS) entry which is preliminary data.</text>
</comment>
<evidence type="ECO:0000313" key="5">
    <source>
        <dbReference type="Proteomes" id="UP001470230"/>
    </source>
</evidence>
<gene>
    <name evidence="4" type="ORF">M9Y10_010228</name>
</gene>
<reference evidence="4 5" key="1">
    <citation type="submission" date="2024-04" db="EMBL/GenBank/DDBJ databases">
        <title>Tritrichomonas musculus Genome.</title>
        <authorList>
            <person name="Alves-Ferreira E."/>
            <person name="Grigg M."/>
            <person name="Lorenzi H."/>
            <person name="Galac M."/>
        </authorList>
    </citation>
    <scope>NUCLEOTIDE SEQUENCE [LARGE SCALE GENOMIC DNA]</scope>
    <source>
        <strain evidence="4 5">EAF2021</strain>
    </source>
</reference>
<accession>A0ABR2ISD6</accession>
<dbReference type="InterPro" id="IPR002110">
    <property type="entry name" value="Ankyrin_rpt"/>
</dbReference>
<dbReference type="Proteomes" id="UP001470230">
    <property type="component" value="Unassembled WGS sequence"/>
</dbReference>
<evidence type="ECO:0000256" key="1">
    <source>
        <dbReference type="ARBA" id="ARBA00022737"/>
    </source>
</evidence>
<evidence type="ECO:0008006" key="6">
    <source>
        <dbReference type="Google" id="ProtNLM"/>
    </source>
</evidence>
<organism evidence="4 5">
    <name type="scientific">Tritrichomonas musculus</name>
    <dbReference type="NCBI Taxonomy" id="1915356"/>
    <lineage>
        <taxon>Eukaryota</taxon>
        <taxon>Metamonada</taxon>
        <taxon>Parabasalia</taxon>
        <taxon>Tritrichomonadida</taxon>
        <taxon>Tritrichomonadidae</taxon>
        <taxon>Tritrichomonas</taxon>
    </lineage>
</organism>
<dbReference type="InterPro" id="IPR036770">
    <property type="entry name" value="Ankyrin_rpt-contain_sf"/>
</dbReference>
<protein>
    <recommendedName>
        <fullName evidence="6">Ankyrin</fullName>
    </recommendedName>
</protein>
<sequence length="889" mass="104687">MNIEQYLEIIKSIQESILEYLDKEDDIEEYYQNIIQLFIGHNILEKIHEIRLIFHLLSEISDNHHRYSGFFNKIEKIILYFKDKIQENFTNSEIFEYFESNKRILLFLIEEKILIVDSDITNRLIYLKYSQYFNPEIKSFKENGKRLHYNTDFFDENEADIESSDNYKETVELDPTSEESSQETDGEDRDLDASEDSFKEESENEQNSNENIFNEAILDQNDDENQENTEINEIEENNESNDNKERNISELTNQNQIENTEKNVENEENNENFYNKETNNFNENVISKESNVIESKNDQSDENDEFEMNRKIGENHNYICQLIQKDLIEDFITYATKNDLELKCYIPLSIFETNSFLINKRPTLIEYAAFFGSIQIFKYLYLNGCKLTQSLWTYSIHGDDAEIIRILEEHKIKPKDEKYEECYEESIKCHHNHIINYIESNYLSKQSKNHFDLYSYWYKHYDFALIPSKLNEDSLYDLIEYDFYTLIELLLKQKKININKQIKIIDDKYYKKPYHHREFLKFTYKTPALIIAIQRRNVEIVKLILSHPNINANVKSCEIIQSYSKNNPDVYKKEGNAIIKEKSALLVAAEKREIEIIKLLLANPKINVNDKSISKYGYKTKEKTVLNYAVWENENEIVKILLENKNIDVNIKYIYNNNTTLEQSEVTSLNMAVNNGNIEIIKLLLSNQNIDVNCRSKYISMNGTVETEKTPLYDAVSGFDNNEIIKLLLENKNIDVNVESFKTFNNLKIKTIKTPLYKAVEYDDACLVNLLLSNPKINVNIKSITTTIGSNLISEKTPLFKAIQSCNIKIVSLLLSNPKINVNKKSIYNENKEKAPLHIAVIMKRLKVIKLLLENEKINVNVKDEKHKLPIEYADDKQIISLLKKKNYK</sequence>
<keyword evidence="5" id="KW-1185">Reference proteome</keyword>
<evidence type="ECO:0000313" key="4">
    <source>
        <dbReference type="EMBL" id="KAK8867251.1"/>
    </source>
</evidence>
<keyword evidence="1" id="KW-0677">Repeat</keyword>
<evidence type="ECO:0000256" key="2">
    <source>
        <dbReference type="ARBA" id="ARBA00023043"/>
    </source>
</evidence>
<dbReference type="Gene3D" id="1.25.40.20">
    <property type="entry name" value="Ankyrin repeat-containing domain"/>
    <property type="match status" value="4"/>
</dbReference>
<dbReference type="SMART" id="SM00248">
    <property type="entry name" value="ANK"/>
    <property type="match status" value="10"/>
</dbReference>
<feature type="compositionally biased region" description="Low complexity" evidence="3">
    <location>
        <begin position="205"/>
        <end position="215"/>
    </location>
</feature>
<feature type="compositionally biased region" description="Acidic residues" evidence="3">
    <location>
        <begin position="175"/>
        <end position="195"/>
    </location>
</feature>
<proteinExistence type="predicted"/>
<feature type="region of interest" description="Disordered" evidence="3">
    <location>
        <begin position="158"/>
        <end position="226"/>
    </location>
</feature>
<dbReference type="PANTHER" id="PTHR24198">
    <property type="entry name" value="ANKYRIN REPEAT AND PROTEIN KINASE DOMAIN-CONTAINING PROTEIN"/>
    <property type="match status" value="1"/>
</dbReference>